<evidence type="ECO:0000313" key="2">
    <source>
        <dbReference type="Proteomes" id="UP000199214"/>
    </source>
</evidence>
<proteinExistence type="predicted"/>
<gene>
    <name evidence="1" type="ORF">SAMN05216382_2979</name>
</gene>
<protein>
    <submittedName>
        <fullName evidence="1">Uncharacterized protein</fullName>
    </submittedName>
</protein>
<organism evidence="1 2">
    <name type="scientific">Sphingomonas palmae</name>
    <dbReference type="NCBI Taxonomy" id="1855283"/>
    <lineage>
        <taxon>Bacteria</taxon>
        <taxon>Pseudomonadati</taxon>
        <taxon>Pseudomonadota</taxon>
        <taxon>Alphaproteobacteria</taxon>
        <taxon>Sphingomonadales</taxon>
        <taxon>Sphingomonadaceae</taxon>
        <taxon>Sphingomonas</taxon>
    </lineage>
</organism>
<dbReference type="STRING" id="1855283.SAMN05216382_2979"/>
<name>A0A1H7UFL2_9SPHN</name>
<dbReference type="OrthoDB" id="7553986at2"/>
<dbReference type="RefSeq" id="WP_093007743.1">
    <property type="nucleotide sequence ID" value="NZ_FNZZ01000007.1"/>
</dbReference>
<accession>A0A1H7UFL2</accession>
<reference evidence="2" key="1">
    <citation type="submission" date="2016-10" db="EMBL/GenBank/DDBJ databases">
        <authorList>
            <person name="Varghese N."/>
            <person name="Submissions S."/>
        </authorList>
    </citation>
    <scope>NUCLEOTIDE SEQUENCE [LARGE SCALE GENOMIC DNA]</scope>
    <source>
        <strain evidence="2">JS21-1</strain>
    </source>
</reference>
<sequence>MGLGVFEVHDQIAFAAVVFATNGDHAIALANEHLASFRGYTSTQMTVLERLPGFGGPARDHLVAAIAAGVPGVGYRQDDGSWLVLPPGDRPHRAVPPRPTQLFFYIDDDDYQVVLFARNQERADALYDAIQADYRVLPSEWLGSEWDAWSTVGLVRHKRQAEERGVEGLGIYNPDGWMVLPLDYEALGVTPPPD</sequence>
<evidence type="ECO:0000313" key="1">
    <source>
        <dbReference type="EMBL" id="SEL95830.1"/>
    </source>
</evidence>
<dbReference type="AlphaFoldDB" id="A0A1H7UFL2"/>
<dbReference type="Proteomes" id="UP000199214">
    <property type="component" value="Unassembled WGS sequence"/>
</dbReference>
<keyword evidence="2" id="KW-1185">Reference proteome</keyword>
<dbReference type="EMBL" id="FNZZ01000007">
    <property type="protein sequence ID" value="SEL95830.1"/>
    <property type="molecule type" value="Genomic_DNA"/>
</dbReference>